<comment type="caution">
    <text evidence="1">The sequence shown here is derived from an EMBL/GenBank/DDBJ whole genome shotgun (WGS) entry which is preliminary data.</text>
</comment>
<reference evidence="2" key="2">
    <citation type="journal article" date="2017" name="J. Anim. Genet.">
        <title>Multiple reference genome sequences of hot pepper reveal the massive evolution of plant disease resistance genes by retroduplication.</title>
        <authorList>
            <person name="Kim S."/>
            <person name="Park J."/>
            <person name="Yeom S.-I."/>
            <person name="Kim Y.-M."/>
            <person name="Seo E."/>
            <person name="Kim K.-T."/>
            <person name="Kim M.-S."/>
            <person name="Lee J.M."/>
            <person name="Cheong K."/>
            <person name="Shin H.-S."/>
            <person name="Kim S.-B."/>
            <person name="Han K."/>
            <person name="Lee J."/>
            <person name="Park M."/>
            <person name="Lee H.-A."/>
            <person name="Lee H.-Y."/>
            <person name="Lee Y."/>
            <person name="Oh S."/>
            <person name="Lee J.H."/>
            <person name="Choi E."/>
            <person name="Choi E."/>
            <person name="Lee S.E."/>
            <person name="Jeon J."/>
            <person name="Kim H."/>
            <person name="Choi G."/>
            <person name="Song H."/>
            <person name="Lee J."/>
            <person name="Lee S.-C."/>
            <person name="Kwon J.-K."/>
            <person name="Lee H.-Y."/>
            <person name="Koo N."/>
            <person name="Hong Y."/>
            <person name="Kim R.W."/>
            <person name="Kang W.-H."/>
            <person name="Huh J.H."/>
            <person name="Kang B.-C."/>
            <person name="Yang T.-J."/>
            <person name="Lee Y.-H."/>
            <person name="Bennetzen J.L."/>
            <person name="Choi D."/>
        </authorList>
    </citation>
    <scope>NUCLEOTIDE SEQUENCE [LARGE SCALE GENOMIC DNA]</scope>
    <source>
        <strain evidence="2">cv. PBC81</strain>
    </source>
</reference>
<sequence>MHTQFKPKAIDVLPHTAEGYSYHADFAKRKSKGVDFEALSRHGHKGGLSVLKFHHPRSQNRNKIGLGQVGRELGKKRKKHLTKLMII</sequence>
<dbReference type="Proteomes" id="UP000224567">
    <property type="component" value="Unassembled WGS sequence"/>
</dbReference>
<dbReference type="AlphaFoldDB" id="A0A2G2VLM0"/>
<dbReference type="EMBL" id="MLFT02000011">
    <property type="protein sequence ID" value="PHT33876.1"/>
    <property type="molecule type" value="Genomic_DNA"/>
</dbReference>
<organism evidence="1 2">
    <name type="scientific">Capsicum baccatum</name>
    <name type="common">Peruvian pepper</name>
    <dbReference type="NCBI Taxonomy" id="33114"/>
    <lineage>
        <taxon>Eukaryota</taxon>
        <taxon>Viridiplantae</taxon>
        <taxon>Streptophyta</taxon>
        <taxon>Embryophyta</taxon>
        <taxon>Tracheophyta</taxon>
        <taxon>Spermatophyta</taxon>
        <taxon>Magnoliopsida</taxon>
        <taxon>eudicotyledons</taxon>
        <taxon>Gunneridae</taxon>
        <taxon>Pentapetalae</taxon>
        <taxon>asterids</taxon>
        <taxon>lamiids</taxon>
        <taxon>Solanales</taxon>
        <taxon>Solanaceae</taxon>
        <taxon>Solanoideae</taxon>
        <taxon>Capsiceae</taxon>
        <taxon>Capsicum</taxon>
    </lineage>
</organism>
<protein>
    <submittedName>
        <fullName evidence="1">Uncharacterized protein</fullName>
    </submittedName>
</protein>
<accession>A0A2G2VLM0</accession>
<proteinExistence type="predicted"/>
<evidence type="ECO:0000313" key="2">
    <source>
        <dbReference type="Proteomes" id="UP000224567"/>
    </source>
</evidence>
<keyword evidence="2" id="KW-1185">Reference proteome</keyword>
<dbReference type="OrthoDB" id="1906229at2759"/>
<name>A0A2G2VLM0_CAPBA</name>
<reference evidence="1 2" key="1">
    <citation type="journal article" date="2017" name="Genome Biol.">
        <title>New reference genome sequences of hot pepper reveal the massive evolution of plant disease-resistance genes by retroduplication.</title>
        <authorList>
            <person name="Kim S."/>
            <person name="Park J."/>
            <person name="Yeom S.I."/>
            <person name="Kim Y.M."/>
            <person name="Seo E."/>
            <person name="Kim K.T."/>
            <person name="Kim M.S."/>
            <person name="Lee J.M."/>
            <person name="Cheong K."/>
            <person name="Shin H.S."/>
            <person name="Kim S.B."/>
            <person name="Han K."/>
            <person name="Lee J."/>
            <person name="Park M."/>
            <person name="Lee H.A."/>
            <person name="Lee H.Y."/>
            <person name="Lee Y."/>
            <person name="Oh S."/>
            <person name="Lee J.H."/>
            <person name="Choi E."/>
            <person name="Choi E."/>
            <person name="Lee S.E."/>
            <person name="Jeon J."/>
            <person name="Kim H."/>
            <person name="Choi G."/>
            <person name="Song H."/>
            <person name="Lee J."/>
            <person name="Lee S.C."/>
            <person name="Kwon J.K."/>
            <person name="Lee H.Y."/>
            <person name="Koo N."/>
            <person name="Hong Y."/>
            <person name="Kim R.W."/>
            <person name="Kang W.H."/>
            <person name="Huh J.H."/>
            <person name="Kang B.C."/>
            <person name="Yang T.J."/>
            <person name="Lee Y.H."/>
            <person name="Bennetzen J.L."/>
            <person name="Choi D."/>
        </authorList>
    </citation>
    <scope>NUCLEOTIDE SEQUENCE [LARGE SCALE GENOMIC DNA]</scope>
    <source>
        <strain evidence="2">cv. PBC81</strain>
    </source>
</reference>
<gene>
    <name evidence="1" type="ORF">CQW23_25676</name>
</gene>
<evidence type="ECO:0000313" key="1">
    <source>
        <dbReference type="EMBL" id="PHT33876.1"/>
    </source>
</evidence>